<accession>E4L8C7</accession>
<sequence>MTDKEKHLRAEISQALTRRIYSVFKNEIDAGNRVLDQLPEKGCETRRREIVSEINLISGLLNKVRDELWK</sequence>
<dbReference type="AlphaFoldDB" id="E4L8C7"/>
<gene>
    <name evidence="1" type="ORF">HMPREF9220_1110</name>
</gene>
<organism evidence="1 2">
    <name type="scientific">Dialister micraerophilus UPII 345-E</name>
    <dbReference type="NCBI Taxonomy" id="910314"/>
    <lineage>
        <taxon>Bacteria</taxon>
        <taxon>Bacillati</taxon>
        <taxon>Bacillota</taxon>
        <taxon>Negativicutes</taxon>
        <taxon>Veillonellales</taxon>
        <taxon>Veillonellaceae</taxon>
        <taxon>Dialister</taxon>
    </lineage>
</organism>
<proteinExistence type="predicted"/>
<dbReference type="Proteomes" id="UP000004594">
    <property type="component" value="Unassembled WGS sequence"/>
</dbReference>
<evidence type="ECO:0000313" key="2">
    <source>
        <dbReference type="Proteomes" id="UP000004594"/>
    </source>
</evidence>
<evidence type="ECO:0000313" key="1">
    <source>
        <dbReference type="EMBL" id="EFR42888.1"/>
    </source>
</evidence>
<reference evidence="1 2" key="1">
    <citation type="submission" date="2010-11" db="EMBL/GenBank/DDBJ databases">
        <authorList>
            <person name="Durkin A.S."/>
            <person name="Madupu R."/>
            <person name="Torralba M."/>
            <person name="Gillis M."/>
            <person name="Methe B."/>
            <person name="Sutton G."/>
            <person name="Nelson K.E."/>
        </authorList>
    </citation>
    <scope>NUCLEOTIDE SEQUENCE [LARGE SCALE GENOMIC DNA]</scope>
    <source>
        <strain evidence="1 2">UPII 345-E</strain>
    </source>
</reference>
<protein>
    <submittedName>
        <fullName evidence="1">Uncharacterized protein</fullName>
    </submittedName>
</protein>
<dbReference type="RefSeq" id="WP_007554269.1">
    <property type="nucleotide sequence ID" value="NZ_AENT01000012.1"/>
</dbReference>
<dbReference type="EMBL" id="AENT01000012">
    <property type="protein sequence ID" value="EFR42888.1"/>
    <property type="molecule type" value="Genomic_DNA"/>
</dbReference>
<comment type="caution">
    <text evidence="1">The sequence shown here is derived from an EMBL/GenBank/DDBJ whole genome shotgun (WGS) entry which is preliminary data.</text>
</comment>
<name>E4L8C7_9FIRM</name>